<comment type="caution">
    <text evidence="1">The sequence shown here is derived from an EMBL/GenBank/DDBJ whole genome shotgun (WGS) entry which is preliminary data.</text>
</comment>
<sequence length="68" mass="7129">MRRAPVAESSACCSLDRSRGVARNCLESCEQLSAPLSVKRIYSGVAGRSHAPASSLLIDVSIDRPAGV</sequence>
<name>A0A4C1SG80_EUMVA</name>
<evidence type="ECO:0000313" key="1">
    <source>
        <dbReference type="EMBL" id="GBP00896.1"/>
    </source>
</evidence>
<evidence type="ECO:0000313" key="2">
    <source>
        <dbReference type="Proteomes" id="UP000299102"/>
    </source>
</evidence>
<accession>A0A4C1SG80</accession>
<dbReference type="AlphaFoldDB" id="A0A4C1SG80"/>
<protein>
    <submittedName>
        <fullName evidence="1">Uncharacterized protein</fullName>
    </submittedName>
</protein>
<proteinExistence type="predicted"/>
<dbReference type="EMBL" id="BGZK01000007">
    <property type="protein sequence ID" value="GBP00896.1"/>
    <property type="molecule type" value="Genomic_DNA"/>
</dbReference>
<reference evidence="1 2" key="1">
    <citation type="journal article" date="2019" name="Commun. Biol.">
        <title>The bagworm genome reveals a unique fibroin gene that provides high tensile strength.</title>
        <authorList>
            <person name="Kono N."/>
            <person name="Nakamura H."/>
            <person name="Ohtoshi R."/>
            <person name="Tomita M."/>
            <person name="Numata K."/>
            <person name="Arakawa K."/>
        </authorList>
    </citation>
    <scope>NUCLEOTIDE SEQUENCE [LARGE SCALE GENOMIC DNA]</scope>
</reference>
<dbReference type="Proteomes" id="UP000299102">
    <property type="component" value="Unassembled WGS sequence"/>
</dbReference>
<organism evidence="1 2">
    <name type="scientific">Eumeta variegata</name>
    <name type="common">Bagworm moth</name>
    <name type="synonym">Eumeta japonica</name>
    <dbReference type="NCBI Taxonomy" id="151549"/>
    <lineage>
        <taxon>Eukaryota</taxon>
        <taxon>Metazoa</taxon>
        <taxon>Ecdysozoa</taxon>
        <taxon>Arthropoda</taxon>
        <taxon>Hexapoda</taxon>
        <taxon>Insecta</taxon>
        <taxon>Pterygota</taxon>
        <taxon>Neoptera</taxon>
        <taxon>Endopterygota</taxon>
        <taxon>Lepidoptera</taxon>
        <taxon>Glossata</taxon>
        <taxon>Ditrysia</taxon>
        <taxon>Tineoidea</taxon>
        <taxon>Psychidae</taxon>
        <taxon>Oiketicinae</taxon>
        <taxon>Eumeta</taxon>
    </lineage>
</organism>
<gene>
    <name evidence="1" type="ORF">EVAR_2222_1</name>
</gene>
<keyword evidence="2" id="KW-1185">Reference proteome</keyword>